<dbReference type="Gene3D" id="3.40.190.80">
    <property type="match status" value="1"/>
</dbReference>
<dbReference type="InterPro" id="IPR051090">
    <property type="entry name" value="Inositol_monoP_superfamily"/>
</dbReference>
<gene>
    <name evidence="11" type="ORF">GpartN1_g1753.t1</name>
</gene>
<keyword evidence="4 10" id="KW-0479">Metal-binding</keyword>
<dbReference type="EC" id="3.1.3.7" evidence="3"/>
<dbReference type="OrthoDB" id="411145at2759"/>
<reference evidence="11" key="2">
    <citation type="submission" date="2022-01" db="EMBL/GenBank/DDBJ databases">
        <authorList>
            <person name="Hirooka S."/>
            <person name="Miyagishima S.Y."/>
        </authorList>
    </citation>
    <scope>NUCLEOTIDE SEQUENCE</scope>
    <source>
        <strain evidence="11">NBRC 102759</strain>
    </source>
</reference>
<dbReference type="PANTHER" id="PTHR43200">
    <property type="entry name" value="PHOSPHATASE"/>
    <property type="match status" value="1"/>
</dbReference>
<dbReference type="GO" id="GO:0000103">
    <property type="term" value="P:sulfate assimilation"/>
    <property type="evidence" value="ECO:0007669"/>
    <property type="project" value="TreeGrafter"/>
</dbReference>
<comment type="caution">
    <text evidence="11">The sequence shown here is derived from an EMBL/GenBank/DDBJ whole genome shotgun (WGS) entry which is preliminary data.</text>
</comment>
<dbReference type="Proteomes" id="UP001061958">
    <property type="component" value="Unassembled WGS sequence"/>
</dbReference>
<dbReference type="InterPro" id="IPR020583">
    <property type="entry name" value="Inositol_monoP_metal-BS"/>
</dbReference>
<feature type="binding site" evidence="10">
    <location>
        <position position="146"/>
    </location>
    <ligand>
        <name>Mg(2+)</name>
        <dbReference type="ChEBI" id="CHEBI:18420"/>
        <label>1</label>
        <note>catalytic</note>
    </ligand>
</feature>
<dbReference type="EMBL" id="BQMJ01000012">
    <property type="protein sequence ID" value="GJQ09962.1"/>
    <property type="molecule type" value="Genomic_DNA"/>
</dbReference>
<accession>A0A9C7PU56</accession>
<feature type="binding site" evidence="10">
    <location>
        <position position="87"/>
    </location>
    <ligand>
        <name>Mg(2+)</name>
        <dbReference type="ChEBI" id="CHEBI:18420"/>
        <label>1</label>
        <note>catalytic</note>
    </ligand>
</feature>
<dbReference type="Pfam" id="PF00459">
    <property type="entry name" value="Inositol_P"/>
    <property type="match status" value="1"/>
</dbReference>
<comment type="catalytic activity">
    <reaction evidence="8">
        <text>adenosine 3',5'-bisphosphate + H2O = AMP + phosphate</text>
        <dbReference type="Rhea" id="RHEA:10040"/>
        <dbReference type="ChEBI" id="CHEBI:15377"/>
        <dbReference type="ChEBI" id="CHEBI:43474"/>
        <dbReference type="ChEBI" id="CHEBI:58343"/>
        <dbReference type="ChEBI" id="CHEBI:456215"/>
        <dbReference type="EC" id="3.1.3.7"/>
    </reaction>
    <physiologicalReaction direction="left-to-right" evidence="8">
        <dbReference type="Rhea" id="RHEA:10041"/>
    </physiologicalReaction>
</comment>
<feature type="binding site" evidence="10">
    <location>
        <position position="290"/>
    </location>
    <ligand>
        <name>Mg(2+)</name>
        <dbReference type="ChEBI" id="CHEBI:18420"/>
        <label>1</label>
        <note>catalytic</note>
    </ligand>
</feature>
<dbReference type="GO" id="GO:0008441">
    <property type="term" value="F:3'(2'),5'-bisphosphate nucleotidase activity"/>
    <property type="evidence" value="ECO:0007669"/>
    <property type="project" value="UniProtKB-EC"/>
</dbReference>
<dbReference type="InterPro" id="IPR000760">
    <property type="entry name" value="Inositol_monophosphatase-like"/>
</dbReference>
<name>A0A9C7PU56_9RHOD</name>
<protein>
    <recommendedName>
        <fullName evidence="3">3'(2'),5'-bisphosphate nucleotidase</fullName>
        <ecNumber evidence="3">3.1.3.7</ecNumber>
    </recommendedName>
</protein>
<evidence type="ECO:0000256" key="4">
    <source>
        <dbReference type="ARBA" id="ARBA00022723"/>
    </source>
</evidence>
<proteinExistence type="inferred from homology"/>
<evidence type="ECO:0000256" key="10">
    <source>
        <dbReference type="PIRSR" id="PIRSR600760-2"/>
    </source>
</evidence>
<evidence type="ECO:0000256" key="5">
    <source>
        <dbReference type="ARBA" id="ARBA00022801"/>
    </source>
</evidence>
<dbReference type="AlphaFoldDB" id="A0A9C7PU56"/>
<dbReference type="NCBIfam" id="TIGR01330">
    <property type="entry name" value="bisphos_HAL2"/>
    <property type="match status" value="1"/>
</dbReference>
<keyword evidence="6 10" id="KW-0460">Magnesium</keyword>
<evidence type="ECO:0000256" key="3">
    <source>
        <dbReference type="ARBA" id="ARBA00012633"/>
    </source>
</evidence>
<keyword evidence="5" id="KW-0378">Hydrolase</keyword>
<evidence type="ECO:0000256" key="6">
    <source>
        <dbReference type="ARBA" id="ARBA00022842"/>
    </source>
</evidence>
<evidence type="ECO:0000256" key="9">
    <source>
        <dbReference type="ARBA" id="ARBA00044484"/>
    </source>
</evidence>
<dbReference type="Gene3D" id="3.30.540.10">
    <property type="entry name" value="Fructose-1,6-Bisphosphatase, subunit A, domain 1"/>
    <property type="match status" value="1"/>
</dbReference>
<dbReference type="PRINTS" id="PR00377">
    <property type="entry name" value="IMPHPHTASES"/>
</dbReference>
<dbReference type="CDD" id="cd01517">
    <property type="entry name" value="PAP_phosphatase"/>
    <property type="match status" value="1"/>
</dbReference>
<dbReference type="FunFam" id="3.40.190.80:FF:000003">
    <property type="entry name" value="PAP-specific phosphatase HAL2-like"/>
    <property type="match status" value="1"/>
</dbReference>
<evidence type="ECO:0000256" key="1">
    <source>
        <dbReference type="ARBA" id="ARBA00001946"/>
    </source>
</evidence>
<dbReference type="PROSITE" id="PS00629">
    <property type="entry name" value="IMP_1"/>
    <property type="match status" value="1"/>
</dbReference>
<comment type="catalytic activity">
    <reaction evidence="9">
        <text>3'-phosphoadenylyl sulfate + H2O = adenosine 5'-phosphosulfate + phosphate</text>
        <dbReference type="Rhea" id="RHEA:77639"/>
        <dbReference type="ChEBI" id="CHEBI:15377"/>
        <dbReference type="ChEBI" id="CHEBI:43474"/>
        <dbReference type="ChEBI" id="CHEBI:58243"/>
        <dbReference type="ChEBI" id="CHEBI:58339"/>
        <dbReference type="EC" id="3.1.3.7"/>
    </reaction>
    <physiologicalReaction direction="left-to-right" evidence="9">
        <dbReference type="Rhea" id="RHEA:77640"/>
    </physiologicalReaction>
</comment>
<evidence type="ECO:0000256" key="8">
    <source>
        <dbReference type="ARBA" id="ARBA00044479"/>
    </source>
</evidence>
<reference evidence="11" key="1">
    <citation type="journal article" date="2022" name="Proc. Natl. Acad. Sci. U.S.A.">
        <title>Life cycle and functional genomics of the unicellular red alga Galdieria for elucidating algal and plant evolution and industrial use.</title>
        <authorList>
            <person name="Hirooka S."/>
            <person name="Itabashi T."/>
            <person name="Ichinose T.M."/>
            <person name="Onuma R."/>
            <person name="Fujiwara T."/>
            <person name="Yamashita S."/>
            <person name="Jong L.W."/>
            <person name="Tomita R."/>
            <person name="Iwane A.H."/>
            <person name="Miyagishima S.Y."/>
        </authorList>
    </citation>
    <scope>NUCLEOTIDE SEQUENCE</scope>
    <source>
        <strain evidence="11">NBRC 102759</strain>
    </source>
</reference>
<dbReference type="SUPFAM" id="SSF56655">
    <property type="entry name" value="Carbohydrate phosphatase"/>
    <property type="match status" value="1"/>
</dbReference>
<sequence>MADDDSVALNKLDKHLYTPSWLAERQVAINALCLACKLSSKLQKRIVEGTVITKSDNSPVSVADFAVQALVIHWITRAFPKDKFIAEEDSSALRKDERLAQDVTDAVNSVLSIDEQLTNWEVCDLLDSGNRDVGPSERTWLLDPIDGTKGFLRGEQFCTALALLKDGDIRVGLLGCPNLPMVSVPSCCKVGCIFHAAQGVGAFVQEIERGAESYPIQVSDVSDPAWATFCESWEPGHSSHELSLEIAKILGVNNPSVRMDSQCKYGVVARGEASIYFRFPRQGYQENVWDHAAGSIIIREAGGMVTDGSGKALDFSKGRKLYNRGGIIATNGRLHTAVLNVVKHVLQL</sequence>
<dbReference type="PROSITE" id="PS00630">
    <property type="entry name" value="IMP_2"/>
    <property type="match status" value="1"/>
</dbReference>
<dbReference type="GO" id="GO:0046854">
    <property type="term" value="P:phosphatidylinositol phosphate biosynthetic process"/>
    <property type="evidence" value="ECO:0007669"/>
    <property type="project" value="InterPro"/>
</dbReference>
<comment type="similarity">
    <text evidence="2">Belongs to the inositol monophosphatase superfamily.</text>
</comment>
<comment type="catalytic activity">
    <reaction evidence="7">
        <text>adenosine 2',5'-bisphosphate + H2O = AMP + phosphate</text>
        <dbReference type="Rhea" id="RHEA:77643"/>
        <dbReference type="ChEBI" id="CHEBI:15377"/>
        <dbReference type="ChEBI" id="CHEBI:43474"/>
        <dbReference type="ChEBI" id="CHEBI:194156"/>
        <dbReference type="ChEBI" id="CHEBI:456215"/>
        <dbReference type="EC" id="3.1.3.7"/>
    </reaction>
    <physiologicalReaction direction="left-to-right" evidence="7">
        <dbReference type="Rhea" id="RHEA:77644"/>
    </physiologicalReaction>
</comment>
<dbReference type="InterPro" id="IPR006239">
    <property type="entry name" value="DPNP"/>
</dbReference>
<evidence type="ECO:0000313" key="12">
    <source>
        <dbReference type="Proteomes" id="UP001061958"/>
    </source>
</evidence>
<dbReference type="InterPro" id="IPR020550">
    <property type="entry name" value="Inositol_monophosphatase_CS"/>
</dbReference>
<keyword evidence="12" id="KW-1185">Reference proteome</keyword>
<dbReference type="GO" id="GO:0046872">
    <property type="term" value="F:metal ion binding"/>
    <property type="evidence" value="ECO:0007669"/>
    <property type="project" value="UniProtKB-KW"/>
</dbReference>
<feature type="binding site" evidence="10">
    <location>
        <position position="143"/>
    </location>
    <ligand>
        <name>Mg(2+)</name>
        <dbReference type="ChEBI" id="CHEBI:18420"/>
        <label>1</label>
        <note>catalytic</note>
    </ligand>
</feature>
<evidence type="ECO:0000256" key="2">
    <source>
        <dbReference type="ARBA" id="ARBA00009759"/>
    </source>
</evidence>
<evidence type="ECO:0000313" key="11">
    <source>
        <dbReference type="EMBL" id="GJQ09962.1"/>
    </source>
</evidence>
<organism evidence="11 12">
    <name type="scientific">Galdieria partita</name>
    <dbReference type="NCBI Taxonomy" id="83374"/>
    <lineage>
        <taxon>Eukaryota</taxon>
        <taxon>Rhodophyta</taxon>
        <taxon>Bangiophyceae</taxon>
        <taxon>Galdieriales</taxon>
        <taxon>Galdieriaceae</taxon>
        <taxon>Galdieria</taxon>
    </lineage>
</organism>
<feature type="binding site" evidence="10">
    <location>
        <position position="145"/>
    </location>
    <ligand>
        <name>Mg(2+)</name>
        <dbReference type="ChEBI" id="CHEBI:18420"/>
        <label>1</label>
        <note>catalytic</note>
    </ligand>
</feature>
<evidence type="ECO:0000256" key="7">
    <source>
        <dbReference type="ARBA" id="ARBA00044466"/>
    </source>
</evidence>
<comment type="cofactor">
    <cofactor evidence="1 10">
        <name>Mg(2+)</name>
        <dbReference type="ChEBI" id="CHEBI:18420"/>
    </cofactor>
</comment>
<dbReference type="PANTHER" id="PTHR43200:SF6">
    <property type="entry name" value="3'(2'),5'-BISPHOSPHATE NUCLEOTIDASE"/>
    <property type="match status" value="1"/>
</dbReference>